<evidence type="ECO:0000256" key="4">
    <source>
        <dbReference type="ARBA" id="ARBA00023136"/>
    </source>
</evidence>
<keyword evidence="4 5" id="KW-0472">Membrane</keyword>
<dbReference type="RefSeq" id="WP_190575747.1">
    <property type="nucleotide sequence ID" value="NZ_CAWPQU010000012.1"/>
</dbReference>
<keyword evidence="7" id="KW-1185">Reference proteome</keyword>
<name>A0ABR8C4C7_9CYAN</name>
<accession>A0ABR8C4C7</accession>
<evidence type="ECO:0000256" key="1">
    <source>
        <dbReference type="ARBA" id="ARBA00004141"/>
    </source>
</evidence>
<dbReference type="InterPro" id="IPR047662">
    <property type="entry name" value="SemiSWEET"/>
</dbReference>
<dbReference type="EMBL" id="JACJQY010000002">
    <property type="protein sequence ID" value="MBD2315552.1"/>
    <property type="molecule type" value="Genomic_DNA"/>
</dbReference>
<evidence type="ECO:0000256" key="3">
    <source>
        <dbReference type="ARBA" id="ARBA00022989"/>
    </source>
</evidence>
<dbReference type="InterPro" id="IPR006603">
    <property type="entry name" value="PQ-loop_rpt"/>
</dbReference>
<protein>
    <submittedName>
        <fullName evidence="6">SemiSWEET transporter</fullName>
    </submittedName>
</protein>
<reference evidence="6 7" key="1">
    <citation type="journal article" date="2020" name="ISME J.">
        <title>Comparative genomics reveals insights into cyanobacterial evolution and habitat adaptation.</title>
        <authorList>
            <person name="Chen M.Y."/>
            <person name="Teng W.K."/>
            <person name="Zhao L."/>
            <person name="Hu C.X."/>
            <person name="Zhou Y.K."/>
            <person name="Han B.P."/>
            <person name="Song L.R."/>
            <person name="Shu W.S."/>
        </authorList>
    </citation>
    <scope>NUCLEOTIDE SEQUENCE [LARGE SCALE GENOMIC DNA]</scope>
    <source>
        <strain evidence="6 7">FACHB-1050</strain>
    </source>
</reference>
<evidence type="ECO:0000313" key="7">
    <source>
        <dbReference type="Proteomes" id="UP000618445"/>
    </source>
</evidence>
<sequence>MDFTNLLGFTAASLTTLAFLPQVIQVWRSRSTRDISLPMLITFIAGITLWLIYGLLVNAAPIYMANAITLGLNLAILRFKLKYG</sequence>
<feature type="transmembrane region" description="Helical" evidence="5">
    <location>
        <begin position="6"/>
        <end position="24"/>
    </location>
</feature>
<keyword evidence="3 5" id="KW-1133">Transmembrane helix</keyword>
<keyword evidence="2 5" id="KW-0812">Transmembrane</keyword>
<feature type="transmembrane region" description="Helical" evidence="5">
    <location>
        <begin position="36"/>
        <end position="56"/>
    </location>
</feature>
<comment type="subcellular location">
    <subcellularLocation>
        <location evidence="1">Membrane</location>
        <topology evidence="1">Multi-pass membrane protein</topology>
    </subcellularLocation>
</comment>
<dbReference type="Proteomes" id="UP000618445">
    <property type="component" value="Unassembled WGS sequence"/>
</dbReference>
<evidence type="ECO:0000256" key="2">
    <source>
        <dbReference type="ARBA" id="ARBA00022692"/>
    </source>
</evidence>
<proteinExistence type="predicted"/>
<gene>
    <name evidence="6" type="ORF">H6G05_01655</name>
</gene>
<evidence type="ECO:0000256" key="5">
    <source>
        <dbReference type="SAM" id="Phobius"/>
    </source>
</evidence>
<dbReference type="NCBIfam" id="NF037968">
    <property type="entry name" value="SemiSWEET_2"/>
    <property type="match status" value="1"/>
</dbReference>
<organism evidence="6 7">
    <name type="scientific">Phormidium tenue FACHB-1050</name>
    <dbReference type="NCBI Taxonomy" id="2692857"/>
    <lineage>
        <taxon>Bacteria</taxon>
        <taxon>Bacillati</taxon>
        <taxon>Cyanobacteriota</taxon>
        <taxon>Cyanophyceae</taxon>
        <taxon>Oscillatoriophycideae</taxon>
        <taxon>Oscillatoriales</taxon>
        <taxon>Oscillatoriaceae</taxon>
        <taxon>Phormidium</taxon>
    </lineage>
</organism>
<comment type="caution">
    <text evidence="6">The sequence shown here is derived from an EMBL/GenBank/DDBJ whole genome shotgun (WGS) entry which is preliminary data.</text>
</comment>
<dbReference type="Pfam" id="PF04193">
    <property type="entry name" value="PQ-loop"/>
    <property type="match status" value="1"/>
</dbReference>
<dbReference type="Gene3D" id="1.20.1280.290">
    <property type="match status" value="1"/>
</dbReference>
<evidence type="ECO:0000313" key="6">
    <source>
        <dbReference type="EMBL" id="MBD2315552.1"/>
    </source>
</evidence>